<evidence type="ECO:0000313" key="2">
    <source>
        <dbReference type="EMBL" id="CAA7407123.1"/>
    </source>
</evidence>
<reference evidence="2" key="1">
    <citation type="submission" date="2020-02" db="EMBL/GenBank/DDBJ databases">
        <authorList>
            <person name="Scholz U."/>
            <person name="Mascher M."/>
            <person name="Fiebig A."/>
        </authorList>
    </citation>
    <scope>NUCLEOTIDE SEQUENCE</scope>
</reference>
<name>A0A7I8LAS7_SPIIN</name>
<proteinExistence type="predicted"/>
<dbReference type="Proteomes" id="UP000663760">
    <property type="component" value="Chromosome 13"/>
</dbReference>
<accession>A0A7I8LAS7</accession>
<evidence type="ECO:0000256" key="1">
    <source>
        <dbReference type="SAM" id="MobiDB-lite"/>
    </source>
</evidence>
<dbReference type="AlphaFoldDB" id="A0A7I8LAS7"/>
<gene>
    <name evidence="2" type="ORF">SI8410_13017801</name>
</gene>
<feature type="compositionally biased region" description="Polar residues" evidence="1">
    <location>
        <begin position="71"/>
        <end position="88"/>
    </location>
</feature>
<feature type="compositionally biased region" description="Basic and acidic residues" evidence="1">
    <location>
        <begin position="21"/>
        <end position="62"/>
    </location>
</feature>
<keyword evidence="3" id="KW-1185">Reference proteome</keyword>
<sequence>MCLSRRLVSVGIWHLPVRYSTKKEREREREGDQSREKERKREISQEIEREERSHERGRERNKTKMKKERNTSLSRSSPLLVTQPNYTSDPLVGPTIEM</sequence>
<dbReference type="EMBL" id="LR746276">
    <property type="protein sequence ID" value="CAA7407123.1"/>
    <property type="molecule type" value="Genomic_DNA"/>
</dbReference>
<organism evidence="2 3">
    <name type="scientific">Spirodela intermedia</name>
    <name type="common">Intermediate duckweed</name>
    <dbReference type="NCBI Taxonomy" id="51605"/>
    <lineage>
        <taxon>Eukaryota</taxon>
        <taxon>Viridiplantae</taxon>
        <taxon>Streptophyta</taxon>
        <taxon>Embryophyta</taxon>
        <taxon>Tracheophyta</taxon>
        <taxon>Spermatophyta</taxon>
        <taxon>Magnoliopsida</taxon>
        <taxon>Liliopsida</taxon>
        <taxon>Araceae</taxon>
        <taxon>Lemnoideae</taxon>
        <taxon>Spirodela</taxon>
    </lineage>
</organism>
<feature type="region of interest" description="Disordered" evidence="1">
    <location>
        <begin position="19"/>
        <end position="98"/>
    </location>
</feature>
<protein>
    <submittedName>
        <fullName evidence="2">Uncharacterized protein</fullName>
    </submittedName>
</protein>
<evidence type="ECO:0000313" key="3">
    <source>
        <dbReference type="Proteomes" id="UP000663760"/>
    </source>
</evidence>